<feature type="region of interest" description="Disordered" evidence="1">
    <location>
        <begin position="292"/>
        <end position="351"/>
    </location>
</feature>
<evidence type="ECO:0000256" key="2">
    <source>
        <dbReference type="SAM" id="SignalP"/>
    </source>
</evidence>
<feature type="region of interest" description="Disordered" evidence="1">
    <location>
        <begin position="136"/>
        <end position="159"/>
    </location>
</feature>
<sequence length="555" mass="60445">MRVLFSWTLVTLAWSSFEYIVAQPVLRVPLYSSSTVKEVLGVLVNDPGTQAKASMYYIPFCYSGITGCGQNYEQTPATESRQSETAETVSSKLDTIVEADKDTNVAKSSQQMVLGSKADAPTAHPEFDFLLLNDQADSEDDDTVAASTSEDEIRPEGPIGTLGAASLIAKTHVDPATLSPPDSILALQPDHVHRPTGEPPAMDTSPNFLVIQGDPKGENQEADITLSTKYAWARAHTHIMVQPESKQRSSVETLPTFMVLQSDLEDNSPSNEATHATTHPSVMAHTHAKLYPGHEEQPSSKSPPTFLALQSDSEDGNQVIDSTRAVAQTPDKVHTHANLQPESKQRSSVKTLPTFMVLQSDLEDNSPSNEATHATTHPSVMAHTHAKLYPDREEQPSSKSPPTFLELQGNPQANHRVVTHIPVRTHTHAKLHIGQPTPDYFDGMTDLWPEVEQKPLEQPQDNTITVESAVTTMGKLTHVTDSPQLPATPPVSHPESPVKPPVSIVQRNQNPVIKSRPSTKSSRSSSSVNSINSSWGHTWLSRGSNYRGGGSDFMP</sequence>
<keyword evidence="2" id="KW-0732">Signal</keyword>
<feature type="compositionally biased region" description="Pro residues" evidence="1">
    <location>
        <begin position="486"/>
        <end position="500"/>
    </location>
</feature>
<organism evidence="3 4">
    <name type="scientific">Tieghemiomyces parasiticus</name>
    <dbReference type="NCBI Taxonomy" id="78921"/>
    <lineage>
        <taxon>Eukaryota</taxon>
        <taxon>Fungi</taxon>
        <taxon>Fungi incertae sedis</taxon>
        <taxon>Zoopagomycota</taxon>
        <taxon>Kickxellomycotina</taxon>
        <taxon>Dimargaritomycetes</taxon>
        <taxon>Dimargaritales</taxon>
        <taxon>Dimargaritaceae</taxon>
        <taxon>Tieghemiomyces</taxon>
    </lineage>
</organism>
<evidence type="ECO:0000313" key="4">
    <source>
        <dbReference type="Proteomes" id="UP001150569"/>
    </source>
</evidence>
<accession>A0A9W8DQF5</accession>
<feature type="compositionally biased region" description="Gly residues" evidence="1">
    <location>
        <begin position="546"/>
        <end position="555"/>
    </location>
</feature>
<evidence type="ECO:0000256" key="1">
    <source>
        <dbReference type="SAM" id="MobiDB-lite"/>
    </source>
</evidence>
<name>A0A9W8DQF5_9FUNG</name>
<protein>
    <submittedName>
        <fullName evidence="3">Uncharacterized protein</fullName>
    </submittedName>
</protein>
<dbReference type="EMBL" id="JANBPT010000446">
    <property type="protein sequence ID" value="KAJ1920347.1"/>
    <property type="molecule type" value="Genomic_DNA"/>
</dbReference>
<proteinExistence type="predicted"/>
<feature type="compositionally biased region" description="Low complexity" evidence="1">
    <location>
        <begin position="513"/>
        <end position="534"/>
    </location>
</feature>
<feature type="chain" id="PRO_5040883521" evidence="2">
    <location>
        <begin position="23"/>
        <end position="555"/>
    </location>
</feature>
<feature type="compositionally biased region" description="Polar residues" evidence="1">
    <location>
        <begin position="337"/>
        <end position="351"/>
    </location>
</feature>
<keyword evidence="4" id="KW-1185">Reference proteome</keyword>
<gene>
    <name evidence="3" type="ORF">IWQ60_007016</name>
</gene>
<dbReference type="Proteomes" id="UP001150569">
    <property type="component" value="Unassembled WGS sequence"/>
</dbReference>
<feature type="region of interest" description="Disordered" evidence="1">
    <location>
        <begin position="479"/>
        <end position="555"/>
    </location>
</feature>
<comment type="caution">
    <text evidence="3">The sequence shown here is derived from an EMBL/GenBank/DDBJ whole genome shotgun (WGS) entry which is preliminary data.</text>
</comment>
<feature type="signal peptide" evidence="2">
    <location>
        <begin position="1"/>
        <end position="22"/>
    </location>
</feature>
<dbReference type="AlphaFoldDB" id="A0A9W8DQF5"/>
<feature type="compositionally biased region" description="Polar residues" evidence="1">
    <location>
        <begin position="299"/>
        <end position="311"/>
    </location>
</feature>
<evidence type="ECO:0000313" key="3">
    <source>
        <dbReference type="EMBL" id="KAJ1920347.1"/>
    </source>
</evidence>
<reference evidence="3" key="1">
    <citation type="submission" date="2022-07" db="EMBL/GenBank/DDBJ databases">
        <title>Phylogenomic reconstructions and comparative analyses of Kickxellomycotina fungi.</title>
        <authorList>
            <person name="Reynolds N.K."/>
            <person name="Stajich J.E."/>
            <person name="Barry K."/>
            <person name="Grigoriev I.V."/>
            <person name="Crous P."/>
            <person name="Smith M.E."/>
        </authorList>
    </citation>
    <scope>NUCLEOTIDE SEQUENCE</scope>
    <source>
        <strain evidence="3">RSA 861</strain>
    </source>
</reference>